<dbReference type="AlphaFoldDB" id="A0A1F5TRX1"/>
<keyword evidence="1" id="KW-0472">Membrane</keyword>
<gene>
    <name evidence="3" type="ORF">A2531_02375</name>
</gene>
<dbReference type="EMBL" id="MFGO01000008">
    <property type="protein sequence ID" value="OGF41514.1"/>
    <property type="molecule type" value="Genomic_DNA"/>
</dbReference>
<feature type="domain" description="Metallo-beta-lactamase" evidence="2">
    <location>
        <begin position="44"/>
        <end position="243"/>
    </location>
</feature>
<dbReference type="SUPFAM" id="SSF56281">
    <property type="entry name" value="Metallo-hydrolase/oxidoreductase"/>
    <property type="match status" value="1"/>
</dbReference>
<reference evidence="3 4" key="1">
    <citation type="journal article" date="2016" name="Nat. Commun.">
        <title>Thousands of microbial genomes shed light on interconnected biogeochemical processes in an aquifer system.</title>
        <authorList>
            <person name="Anantharaman K."/>
            <person name="Brown C.T."/>
            <person name="Hug L.A."/>
            <person name="Sharon I."/>
            <person name="Castelle C.J."/>
            <person name="Probst A.J."/>
            <person name="Thomas B.C."/>
            <person name="Singh A."/>
            <person name="Wilkins M.J."/>
            <person name="Karaoz U."/>
            <person name="Brodie E.L."/>
            <person name="Williams K.H."/>
            <person name="Hubbard S.S."/>
            <person name="Banfield J.F."/>
        </authorList>
    </citation>
    <scope>NUCLEOTIDE SEQUENCE [LARGE SCALE GENOMIC DNA]</scope>
</reference>
<organism evidence="3 4">
    <name type="scientific">Candidatus Falkowbacteria bacterium RIFOXYD2_FULL_34_120</name>
    <dbReference type="NCBI Taxonomy" id="1798007"/>
    <lineage>
        <taxon>Bacteria</taxon>
        <taxon>Candidatus Falkowiibacteriota</taxon>
    </lineage>
</organism>
<accession>A0A1F5TRX1</accession>
<dbReference type="InterPro" id="IPR052159">
    <property type="entry name" value="Competence_DNA_uptake"/>
</dbReference>
<dbReference type="InterPro" id="IPR036866">
    <property type="entry name" value="RibonucZ/Hydroxyglut_hydro"/>
</dbReference>
<proteinExistence type="predicted"/>
<dbReference type="Pfam" id="PF00753">
    <property type="entry name" value="Lactamase_B"/>
    <property type="match status" value="1"/>
</dbReference>
<dbReference type="InterPro" id="IPR001279">
    <property type="entry name" value="Metallo-B-lactamas"/>
</dbReference>
<keyword evidence="1" id="KW-1133">Transmembrane helix</keyword>
<evidence type="ECO:0000259" key="2">
    <source>
        <dbReference type="SMART" id="SM00849"/>
    </source>
</evidence>
<comment type="caution">
    <text evidence="3">The sequence shown here is derived from an EMBL/GenBank/DDBJ whole genome shotgun (WGS) entry which is preliminary data.</text>
</comment>
<evidence type="ECO:0000313" key="3">
    <source>
        <dbReference type="EMBL" id="OGF41514.1"/>
    </source>
</evidence>
<dbReference type="Gene3D" id="3.60.15.10">
    <property type="entry name" value="Ribonuclease Z/Hydroxyacylglutathione hydrolase-like"/>
    <property type="match status" value="1"/>
</dbReference>
<feature type="transmembrane region" description="Helical" evidence="1">
    <location>
        <begin position="7"/>
        <end position="25"/>
    </location>
</feature>
<dbReference type="Proteomes" id="UP000177579">
    <property type="component" value="Unassembled WGS sequence"/>
</dbReference>
<protein>
    <recommendedName>
        <fullName evidence="2">Metallo-beta-lactamase domain-containing protein</fullName>
    </recommendedName>
</protein>
<dbReference type="PANTHER" id="PTHR30619:SF1">
    <property type="entry name" value="RECOMBINATION PROTEIN 2"/>
    <property type="match status" value="1"/>
</dbReference>
<keyword evidence="1" id="KW-0812">Transmembrane</keyword>
<evidence type="ECO:0000256" key="1">
    <source>
        <dbReference type="SAM" id="Phobius"/>
    </source>
</evidence>
<evidence type="ECO:0000313" key="4">
    <source>
        <dbReference type="Proteomes" id="UP000177579"/>
    </source>
</evidence>
<dbReference type="SMART" id="SM00849">
    <property type="entry name" value="Lactamase_B"/>
    <property type="match status" value="1"/>
</dbReference>
<dbReference type="CDD" id="cd07731">
    <property type="entry name" value="ComA-like_MBL-fold"/>
    <property type="match status" value="1"/>
</dbReference>
<name>A0A1F5TRX1_9BACT</name>
<sequence>MQKLHKILIIFGIVLILSGVFYFAFNRALADSSSLEVSFLNVGQGDAILIETPEGQNILIDGGPDKKVIDCLSEEFPFWDRTIDLMILTHPHDDHVRGLIDVLQRYNVKKVLYTGAEDGAAAYNAWKNLIKELAIPLVIIDRPQIVNLGKNCFLDILYPRTSFLGKEEKNLNNTSIVSKLDCRGRKFLFTGDAEAEVERELLEEKTDLRADILKIGHHGSNNASSEYFLQIISPKEAVIQVGAENDFGHPTLRILRRLEKMNISIFRNDKDGTVRFVY</sequence>
<dbReference type="PANTHER" id="PTHR30619">
    <property type="entry name" value="DNA INTERNALIZATION/COMPETENCE PROTEIN COMEC/REC2"/>
    <property type="match status" value="1"/>
</dbReference>
<dbReference type="InterPro" id="IPR035681">
    <property type="entry name" value="ComA-like_MBL"/>
</dbReference>